<dbReference type="InterPro" id="IPR040632">
    <property type="entry name" value="Sulfotransfer_4"/>
</dbReference>
<dbReference type="AlphaFoldDB" id="A0AAV9NV62"/>
<accession>A0AAV9NV62</accession>
<evidence type="ECO:0000256" key="1">
    <source>
        <dbReference type="SAM" id="Phobius"/>
    </source>
</evidence>
<evidence type="ECO:0000313" key="3">
    <source>
        <dbReference type="Proteomes" id="UP001337655"/>
    </source>
</evidence>
<dbReference type="Pfam" id="PF17784">
    <property type="entry name" value="Sulfotransfer_4"/>
    <property type="match status" value="1"/>
</dbReference>
<dbReference type="RefSeq" id="XP_064654072.1">
    <property type="nucleotide sequence ID" value="XM_064807797.1"/>
</dbReference>
<dbReference type="PANTHER" id="PTHR36978">
    <property type="entry name" value="P-LOOP CONTAINING NUCLEOTIDE TRIPHOSPHATE HYDROLASE"/>
    <property type="match status" value="1"/>
</dbReference>
<reference evidence="2 3" key="1">
    <citation type="submission" date="2023-08" db="EMBL/GenBank/DDBJ databases">
        <title>Black Yeasts Isolated from many extreme environments.</title>
        <authorList>
            <person name="Coleine C."/>
            <person name="Stajich J.E."/>
            <person name="Selbmann L."/>
        </authorList>
    </citation>
    <scope>NUCLEOTIDE SEQUENCE [LARGE SCALE GENOMIC DNA]</scope>
    <source>
        <strain evidence="2 3">CCFEE 5935</strain>
    </source>
</reference>
<dbReference type="SUPFAM" id="SSF52540">
    <property type="entry name" value="P-loop containing nucleoside triphosphate hydrolases"/>
    <property type="match status" value="1"/>
</dbReference>
<organism evidence="2 3">
    <name type="scientific">Saxophila tyrrhenica</name>
    <dbReference type="NCBI Taxonomy" id="1690608"/>
    <lineage>
        <taxon>Eukaryota</taxon>
        <taxon>Fungi</taxon>
        <taxon>Dikarya</taxon>
        <taxon>Ascomycota</taxon>
        <taxon>Pezizomycotina</taxon>
        <taxon>Dothideomycetes</taxon>
        <taxon>Dothideomycetidae</taxon>
        <taxon>Mycosphaerellales</taxon>
        <taxon>Extremaceae</taxon>
        <taxon>Saxophila</taxon>
    </lineage>
</organism>
<feature type="transmembrane region" description="Helical" evidence="1">
    <location>
        <begin position="280"/>
        <end position="296"/>
    </location>
</feature>
<proteinExistence type="predicted"/>
<dbReference type="GeneID" id="89931905"/>
<evidence type="ECO:0008006" key="4">
    <source>
        <dbReference type="Google" id="ProtNLM"/>
    </source>
</evidence>
<name>A0AAV9NV62_9PEZI</name>
<dbReference type="Gene3D" id="3.40.50.300">
    <property type="entry name" value="P-loop containing nucleotide triphosphate hydrolases"/>
    <property type="match status" value="1"/>
</dbReference>
<dbReference type="EMBL" id="JAVRRT010000024">
    <property type="protein sequence ID" value="KAK5163630.1"/>
    <property type="molecule type" value="Genomic_DNA"/>
</dbReference>
<keyword evidence="1" id="KW-1133">Transmembrane helix</keyword>
<comment type="caution">
    <text evidence="2">The sequence shown here is derived from an EMBL/GenBank/DDBJ whole genome shotgun (WGS) entry which is preliminary data.</text>
</comment>
<dbReference type="PANTHER" id="PTHR36978:SF4">
    <property type="entry name" value="P-LOOP CONTAINING NUCLEOSIDE TRIPHOSPHATE HYDROLASE PROTEIN"/>
    <property type="match status" value="1"/>
</dbReference>
<keyword evidence="1" id="KW-0812">Transmembrane</keyword>
<protein>
    <recommendedName>
        <fullName evidence="4">P-loop containing nucleoside triphosphate hydrolase protein</fullName>
    </recommendedName>
</protein>
<dbReference type="InterPro" id="IPR027417">
    <property type="entry name" value="P-loop_NTPase"/>
</dbReference>
<gene>
    <name evidence="2" type="ORF">LTR77_010579</name>
</gene>
<keyword evidence="1" id="KW-0472">Membrane</keyword>
<evidence type="ECO:0000313" key="2">
    <source>
        <dbReference type="EMBL" id="KAK5163630.1"/>
    </source>
</evidence>
<keyword evidence="3" id="KW-1185">Reference proteome</keyword>
<sequence length="297" mass="34419">MATAKERHPAIYIERNEDTHSRPRTVPMRLLSLGYSRTGTMTMQLALETLGLPCWHWVTMSENPPDLAMWAECLEAKWEPELHGHTKPFGRAEFDNLLGHWSAMTDQPAAAMAEELVAAYPEAKVVLVERDVEKWFASFERTVIAGVENPFIPLAGAIDPWYIGQMGRQTDLLNTHFFHVTAPRFRWGLFNNPEHFRQWRENAREAYLAHNELVKRVVPKERLFVFKLEDGWEPLCRFLELPVPEVPFPRVNETEVVQEKINLYIAESYKRSAIRFAKKAVPVAVVLVAVSAWWVWR</sequence>
<dbReference type="Proteomes" id="UP001337655">
    <property type="component" value="Unassembled WGS sequence"/>
</dbReference>